<feature type="compositionally biased region" description="Polar residues" evidence="9">
    <location>
        <begin position="518"/>
        <end position="527"/>
    </location>
</feature>
<dbReference type="InterPro" id="IPR012340">
    <property type="entry name" value="NA-bd_OB-fold"/>
</dbReference>
<dbReference type="InterPro" id="IPR015411">
    <property type="entry name" value="Rep_factor_Mcm10_C"/>
</dbReference>
<feature type="region of interest" description="Disordered" evidence="9">
    <location>
        <begin position="17"/>
        <end position="58"/>
    </location>
</feature>
<organism evidence="11 12">
    <name type="scientific">Nesidiocoris tenuis</name>
    <dbReference type="NCBI Taxonomy" id="355587"/>
    <lineage>
        <taxon>Eukaryota</taxon>
        <taxon>Metazoa</taxon>
        <taxon>Ecdysozoa</taxon>
        <taxon>Arthropoda</taxon>
        <taxon>Hexapoda</taxon>
        <taxon>Insecta</taxon>
        <taxon>Pterygota</taxon>
        <taxon>Neoptera</taxon>
        <taxon>Paraneoptera</taxon>
        <taxon>Hemiptera</taxon>
        <taxon>Heteroptera</taxon>
        <taxon>Panheteroptera</taxon>
        <taxon>Cimicomorpha</taxon>
        <taxon>Miridae</taxon>
        <taxon>Dicyphina</taxon>
        <taxon>Nesidiocoris</taxon>
    </lineage>
</organism>
<evidence type="ECO:0000313" key="11">
    <source>
        <dbReference type="EMBL" id="BES97937.1"/>
    </source>
</evidence>
<dbReference type="Proteomes" id="UP001307889">
    <property type="component" value="Chromosome 8"/>
</dbReference>
<feature type="region of interest" description="Disordered" evidence="9">
    <location>
        <begin position="398"/>
        <end position="538"/>
    </location>
</feature>
<accession>A0ABN7B2U2</accession>
<protein>
    <recommendedName>
        <fullName evidence="3">Protein MCM10 homolog</fullName>
    </recommendedName>
</protein>
<keyword evidence="4" id="KW-0235">DNA replication</keyword>
<keyword evidence="5" id="KW-0479">Metal-binding</keyword>
<feature type="domain" description="Replication factor Mcm10 C-terminal" evidence="10">
    <location>
        <begin position="343"/>
        <end position="799"/>
    </location>
</feature>
<evidence type="ECO:0000256" key="9">
    <source>
        <dbReference type="SAM" id="MobiDB-lite"/>
    </source>
</evidence>
<comment type="subcellular location">
    <subcellularLocation>
        <location evidence="1">Nucleus</location>
    </subcellularLocation>
</comment>
<dbReference type="PANTHER" id="PTHR13454">
    <property type="entry name" value="PROTEIN MCM10 HOMOLOG"/>
    <property type="match status" value="1"/>
</dbReference>
<gene>
    <name evidence="11" type="ORF">NTJ_10752</name>
</gene>
<dbReference type="Pfam" id="PF09329">
    <property type="entry name" value="zf-primase"/>
    <property type="match status" value="1"/>
</dbReference>
<dbReference type="Gene3D" id="2.40.50.140">
    <property type="entry name" value="Nucleic acid-binding proteins"/>
    <property type="match status" value="1"/>
</dbReference>
<sequence length="812" mass="88980">MKKVLVDIPFLDAVDAEDTNPEVQPNLVEKKSKNVLPGKNDSVIHTGDTDSSDDEDNKYFEERTYNSCGTDIKKMLKKKSSTGVSYEASTSAKVPATTSNSYVFGLSASPPRKTSSETTTSSKTTADAYKDPVFGISIVNPLISSTSLKSMMTGRACITFARVRNHVQHGDLKKDWVVGGVVVTKSPTKVSQKGKNFTIWTLSDLKLGLQTVALFLFGKAFEKLWKTQPGTVIGVLNPHVLGNGSEKGEVHQAKLSVLDPDQVLILGRSKDLGTCKGKKKDGNDCTAFVNARECEYCSYHVASAYNQYRGRAELQSPTCGTLKSLQNKVLGKNEVFYGGKSFVAQPSKGTSKKVIAKDKQRLVNLGTSSKNVANPQPTTPLSLLSARSSSLLGLLENSSAEKSSKDPQKKDADRLNALSTPPLKSAKENNPCSAPSLVAPPVPKLSKKPQLSAPEGGVIEFDLPMPKKEVKPPTKQLGTPRPVSKNPLKKAPEKKSQNFFNSLIDLKPDPPVKKEQPSALSAGSSKTPGFASKAKDAVSDQHSAITSKSVVKKAPIEIEKPTDVLVERSPATINSLPVQGVEAIKTMVKAITRSPPAQRVSNAKLQAIQLVRRKGGITRENPRGISREEVVSRGLKRHLEEQEEESKEELKNSILSERFIELMSVESKHKDLLKEFDQVAEDLYYEKLEKKEQLEEKMLSIYKMECKAVRCMKCRYTWFSASEACKAEGHPIKVIDALKRFFKCNDCGNRTVSLSILPLLPCKKCNSTSWTKTTMMKEKIIKSSHQLSIRGGEQKFVNSQAADANINLLVPE</sequence>
<comment type="similarity">
    <text evidence="2">Belongs to the MCM10 family.</text>
</comment>
<evidence type="ECO:0000256" key="6">
    <source>
        <dbReference type="ARBA" id="ARBA00022771"/>
    </source>
</evidence>
<evidence type="ECO:0000259" key="10">
    <source>
        <dbReference type="SMART" id="SM01280"/>
    </source>
</evidence>
<evidence type="ECO:0000256" key="5">
    <source>
        <dbReference type="ARBA" id="ARBA00022723"/>
    </source>
</evidence>
<dbReference type="Pfam" id="PF09332">
    <property type="entry name" value="Mcm10"/>
    <property type="match status" value="1"/>
</dbReference>
<reference evidence="11 12" key="1">
    <citation type="submission" date="2023-09" db="EMBL/GenBank/DDBJ databases">
        <title>Nesidiocoris tenuis whole genome shotgun sequence.</title>
        <authorList>
            <person name="Shibata T."/>
            <person name="Shimoda M."/>
            <person name="Kobayashi T."/>
            <person name="Uehara T."/>
        </authorList>
    </citation>
    <scope>NUCLEOTIDE SEQUENCE [LARGE SCALE GENOMIC DNA]</scope>
    <source>
        <strain evidence="11 12">Japan</strain>
    </source>
</reference>
<dbReference type="PANTHER" id="PTHR13454:SF11">
    <property type="entry name" value="PROTEIN MCM10 HOMOLOG"/>
    <property type="match status" value="1"/>
</dbReference>
<evidence type="ECO:0000256" key="2">
    <source>
        <dbReference type="ARBA" id="ARBA00009679"/>
    </source>
</evidence>
<name>A0ABN7B2U2_9HEMI</name>
<dbReference type="Pfam" id="PF22379">
    <property type="entry name" value="OB_MCM10"/>
    <property type="match status" value="1"/>
</dbReference>
<feature type="compositionally biased region" description="Basic and acidic residues" evidence="9">
    <location>
        <begin position="506"/>
        <end position="516"/>
    </location>
</feature>
<keyword evidence="12" id="KW-1185">Reference proteome</keyword>
<feature type="compositionally biased region" description="Basic and acidic residues" evidence="9">
    <location>
        <begin position="402"/>
        <end position="414"/>
    </location>
</feature>
<dbReference type="SMART" id="SM01280">
    <property type="entry name" value="Mcm10"/>
    <property type="match status" value="1"/>
</dbReference>
<dbReference type="InterPro" id="IPR056791">
    <property type="entry name" value="Znf_Mcm10_C"/>
</dbReference>
<keyword evidence="6" id="KW-0863">Zinc-finger</keyword>
<evidence type="ECO:0000256" key="8">
    <source>
        <dbReference type="ARBA" id="ARBA00023242"/>
    </source>
</evidence>
<evidence type="ECO:0000313" key="12">
    <source>
        <dbReference type="Proteomes" id="UP001307889"/>
    </source>
</evidence>
<keyword evidence="7" id="KW-0862">Zinc</keyword>
<proteinExistence type="inferred from homology"/>
<dbReference type="InterPro" id="IPR055065">
    <property type="entry name" value="OB_MCM10"/>
</dbReference>
<dbReference type="InterPro" id="IPR015408">
    <property type="entry name" value="Znf_Mcm10/DnaG"/>
</dbReference>
<dbReference type="EMBL" id="AP028916">
    <property type="protein sequence ID" value="BES97937.1"/>
    <property type="molecule type" value="Genomic_DNA"/>
</dbReference>
<evidence type="ECO:0000256" key="4">
    <source>
        <dbReference type="ARBA" id="ARBA00022705"/>
    </source>
</evidence>
<evidence type="ECO:0000256" key="3">
    <source>
        <dbReference type="ARBA" id="ARBA00017770"/>
    </source>
</evidence>
<keyword evidence="8" id="KW-0539">Nucleus</keyword>
<dbReference type="InterPro" id="IPR040184">
    <property type="entry name" value="Mcm10"/>
</dbReference>
<evidence type="ECO:0000256" key="1">
    <source>
        <dbReference type="ARBA" id="ARBA00004123"/>
    </source>
</evidence>
<dbReference type="Pfam" id="PF24863">
    <property type="entry name" value="zf-CCCH_Mcm10"/>
    <property type="match status" value="1"/>
</dbReference>
<evidence type="ECO:0000256" key="7">
    <source>
        <dbReference type="ARBA" id="ARBA00022833"/>
    </source>
</evidence>